<dbReference type="InterPro" id="IPR014014">
    <property type="entry name" value="RNA_helicase_DEAD_Q_motif"/>
</dbReference>
<evidence type="ECO:0000259" key="9">
    <source>
        <dbReference type="PROSITE" id="PS51194"/>
    </source>
</evidence>
<dbReference type="InterPro" id="IPR011545">
    <property type="entry name" value="DEAD/DEAH_box_helicase_dom"/>
</dbReference>
<dbReference type="InterPro" id="IPR044742">
    <property type="entry name" value="DEAD/DEAH_RhlB"/>
</dbReference>
<keyword evidence="1" id="KW-0547">Nucleotide-binding</keyword>
<dbReference type="Proteomes" id="UP000748752">
    <property type="component" value="Unassembled WGS sequence"/>
</dbReference>
<dbReference type="RefSeq" id="WP_200233376.1">
    <property type="nucleotide sequence ID" value="NZ_NRRV01000002.1"/>
</dbReference>
<dbReference type="PROSITE" id="PS51192">
    <property type="entry name" value="HELICASE_ATP_BIND_1"/>
    <property type="match status" value="1"/>
</dbReference>
<dbReference type="EMBL" id="NRRV01000002">
    <property type="protein sequence ID" value="MBK1629435.1"/>
    <property type="molecule type" value="Genomic_DNA"/>
</dbReference>
<feature type="domain" description="Helicase C-terminal" evidence="9">
    <location>
        <begin position="244"/>
        <end position="389"/>
    </location>
</feature>
<dbReference type="InterPro" id="IPR027417">
    <property type="entry name" value="P-loop_NTPase"/>
</dbReference>
<evidence type="ECO:0000256" key="1">
    <source>
        <dbReference type="ARBA" id="ARBA00022741"/>
    </source>
</evidence>
<evidence type="ECO:0000259" key="8">
    <source>
        <dbReference type="PROSITE" id="PS51192"/>
    </source>
</evidence>
<dbReference type="Pfam" id="PF00271">
    <property type="entry name" value="Helicase_C"/>
    <property type="match status" value="1"/>
</dbReference>
<dbReference type="CDD" id="cd00268">
    <property type="entry name" value="DEADc"/>
    <property type="match status" value="1"/>
</dbReference>
<dbReference type="InterPro" id="IPR050079">
    <property type="entry name" value="DEAD_box_RNA_helicase"/>
</dbReference>
<evidence type="ECO:0000256" key="7">
    <source>
        <dbReference type="SAM" id="MobiDB-lite"/>
    </source>
</evidence>
<evidence type="ECO:0000313" key="11">
    <source>
        <dbReference type="EMBL" id="MBK1629435.1"/>
    </source>
</evidence>
<dbReference type="SUPFAM" id="SSF52540">
    <property type="entry name" value="P-loop containing nucleoside triphosphate hydrolases"/>
    <property type="match status" value="1"/>
</dbReference>
<dbReference type="InterPro" id="IPR001650">
    <property type="entry name" value="Helicase_C-like"/>
</dbReference>
<feature type="short sequence motif" description="Q motif" evidence="6">
    <location>
        <begin position="11"/>
        <end position="39"/>
    </location>
</feature>
<evidence type="ECO:0000256" key="2">
    <source>
        <dbReference type="ARBA" id="ARBA00022801"/>
    </source>
</evidence>
<keyword evidence="3 11" id="KW-0347">Helicase</keyword>
<organism evidence="11 12">
    <name type="scientific">Thiohalocapsa halophila</name>
    <dbReference type="NCBI Taxonomy" id="69359"/>
    <lineage>
        <taxon>Bacteria</taxon>
        <taxon>Pseudomonadati</taxon>
        <taxon>Pseudomonadota</taxon>
        <taxon>Gammaproteobacteria</taxon>
        <taxon>Chromatiales</taxon>
        <taxon>Chromatiaceae</taxon>
        <taxon>Thiohalocapsa</taxon>
    </lineage>
</organism>
<dbReference type="PROSITE" id="PS51194">
    <property type="entry name" value="HELICASE_CTER"/>
    <property type="match status" value="1"/>
</dbReference>
<dbReference type="Gene3D" id="3.40.50.300">
    <property type="entry name" value="P-loop containing nucleotide triphosphate hydrolases"/>
    <property type="match status" value="2"/>
</dbReference>
<feature type="domain" description="DEAD-box RNA helicase Q" evidence="10">
    <location>
        <begin position="11"/>
        <end position="39"/>
    </location>
</feature>
<keyword evidence="4" id="KW-0067">ATP-binding</keyword>
<gene>
    <name evidence="11" type="ORF">CKO31_01520</name>
</gene>
<dbReference type="PANTHER" id="PTHR47959">
    <property type="entry name" value="ATP-DEPENDENT RNA HELICASE RHLE-RELATED"/>
    <property type="match status" value="1"/>
</dbReference>
<feature type="compositionally biased region" description="Low complexity" evidence="7">
    <location>
        <begin position="404"/>
        <end position="416"/>
    </location>
</feature>
<dbReference type="PANTHER" id="PTHR47959:SF3">
    <property type="entry name" value="ATP-DEPENDENT RNA HELICASE SRMB"/>
    <property type="match status" value="1"/>
</dbReference>
<dbReference type="InterPro" id="IPR014001">
    <property type="entry name" value="Helicase_ATP-bd"/>
</dbReference>
<name>A0ABS1CBZ8_9GAMM</name>
<keyword evidence="12" id="KW-1185">Reference proteome</keyword>
<keyword evidence="2" id="KW-0378">Hydrolase</keyword>
<evidence type="ECO:0000256" key="5">
    <source>
        <dbReference type="ARBA" id="ARBA00038437"/>
    </source>
</evidence>
<evidence type="ECO:0000259" key="10">
    <source>
        <dbReference type="PROSITE" id="PS51195"/>
    </source>
</evidence>
<feature type="compositionally biased region" description="Basic residues" evidence="7">
    <location>
        <begin position="417"/>
        <end position="445"/>
    </location>
</feature>
<sequence length="465" mass="49959">MSTEPDSSDSCGFASLDLVEPLLRGIAKAGFETPTPVQSAVIPPALDGRDLMAAAATGSGKTAAFLLPIMQRLLASPAPRAGTRALVLVPTRELAYQVLDHFHALGSYSRLTAAAIVGGDPRNHQVNALRRNPEILIATPGRFLEHLETGEVDLTDLVFLVLDEADLMLDMGLVEDVVAIITQAPAARQSLLFSATLHRRGVPELAAHLSRDPLTVTLDHHRSAHPDIDHQLILADDPAHKARLLHRLLMEADYERALVFSNTRAGAEAAAARLADLDIRCAVLHGELDQRERKRVMGLFRDGTVAVLVASDVAARGLDVPGVELVVNLDVPRSGDDYLHRSGRTGRAGRSGLTVSLVSAPEWNRMAGIERYLGLHVEQRTLDGLDALFRGAPKRRKPAKKAAARPGAKRAAGAAKAKPKAGAKAGAKSKQRLRDRKNIGKRRQPAAKPSGDGVEAGFEPPKRRH</sequence>
<evidence type="ECO:0000313" key="12">
    <source>
        <dbReference type="Proteomes" id="UP000748752"/>
    </source>
</evidence>
<feature type="domain" description="Helicase ATP-binding" evidence="8">
    <location>
        <begin position="42"/>
        <end position="215"/>
    </location>
</feature>
<protein>
    <submittedName>
        <fullName evidence="11">RNA helicase</fullName>
    </submittedName>
</protein>
<evidence type="ECO:0000256" key="3">
    <source>
        <dbReference type="ARBA" id="ARBA00022806"/>
    </source>
</evidence>
<feature type="region of interest" description="Disordered" evidence="7">
    <location>
        <begin position="389"/>
        <end position="465"/>
    </location>
</feature>
<evidence type="ECO:0000256" key="6">
    <source>
        <dbReference type="PROSITE-ProRule" id="PRU00552"/>
    </source>
</evidence>
<dbReference type="PROSITE" id="PS51195">
    <property type="entry name" value="Q_MOTIF"/>
    <property type="match status" value="1"/>
</dbReference>
<evidence type="ECO:0000256" key="4">
    <source>
        <dbReference type="ARBA" id="ARBA00022840"/>
    </source>
</evidence>
<dbReference type="SMART" id="SM00490">
    <property type="entry name" value="HELICc"/>
    <property type="match status" value="1"/>
</dbReference>
<reference evidence="11 12" key="1">
    <citation type="journal article" date="2020" name="Microorganisms">
        <title>Osmotic Adaptation and Compatible Solute Biosynthesis of Phototrophic Bacteria as Revealed from Genome Analyses.</title>
        <authorList>
            <person name="Imhoff J.F."/>
            <person name="Rahn T."/>
            <person name="Kunzel S."/>
            <person name="Keller A."/>
            <person name="Neulinger S.C."/>
        </authorList>
    </citation>
    <scope>NUCLEOTIDE SEQUENCE [LARGE SCALE GENOMIC DNA]</scope>
    <source>
        <strain evidence="11 12">DSM 6210</strain>
    </source>
</reference>
<accession>A0ABS1CBZ8</accession>
<comment type="similarity">
    <text evidence="5">Belongs to the DEAD box helicase family.</text>
</comment>
<dbReference type="Pfam" id="PF00270">
    <property type="entry name" value="DEAD"/>
    <property type="match status" value="1"/>
</dbReference>
<dbReference type="CDD" id="cd18787">
    <property type="entry name" value="SF2_C_DEAD"/>
    <property type="match status" value="1"/>
</dbReference>
<dbReference type="SMART" id="SM00487">
    <property type="entry name" value="DEXDc"/>
    <property type="match status" value="1"/>
</dbReference>
<comment type="caution">
    <text evidence="11">The sequence shown here is derived from an EMBL/GenBank/DDBJ whole genome shotgun (WGS) entry which is preliminary data.</text>
</comment>
<proteinExistence type="inferred from homology"/>
<feature type="compositionally biased region" description="Basic residues" evidence="7">
    <location>
        <begin position="392"/>
        <end position="403"/>
    </location>
</feature>
<dbReference type="GO" id="GO:0004386">
    <property type="term" value="F:helicase activity"/>
    <property type="evidence" value="ECO:0007669"/>
    <property type="project" value="UniProtKB-KW"/>
</dbReference>